<dbReference type="InterPro" id="IPR047647">
    <property type="entry name" value="ISAs1_transpos"/>
</dbReference>
<gene>
    <name evidence="1" type="ORF">Lbru_1937</name>
</gene>
<organism evidence="1 2">
    <name type="scientific">Legionella brunensis</name>
    <dbReference type="NCBI Taxonomy" id="29422"/>
    <lineage>
        <taxon>Bacteria</taxon>
        <taxon>Pseudomonadati</taxon>
        <taxon>Pseudomonadota</taxon>
        <taxon>Gammaproteobacteria</taxon>
        <taxon>Legionellales</taxon>
        <taxon>Legionellaceae</taxon>
        <taxon>Legionella</taxon>
    </lineage>
</organism>
<name>A0A0W0SE29_9GAMM</name>
<dbReference type="AlphaFoldDB" id="A0A0W0SE29"/>
<dbReference type="RefSeq" id="WP_131793436.1">
    <property type="nucleotide sequence ID" value="NZ_CAAAHU010000002.1"/>
</dbReference>
<dbReference type="STRING" id="29422.Lbru_1937"/>
<evidence type="ECO:0000313" key="2">
    <source>
        <dbReference type="Proteomes" id="UP000054742"/>
    </source>
</evidence>
<evidence type="ECO:0000313" key="1">
    <source>
        <dbReference type="EMBL" id="KTC81417.1"/>
    </source>
</evidence>
<accession>A0A0W0SE29</accession>
<protein>
    <submittedName>
        <fullName evidence="1">Transposase IS4 family protein</fullName>
    </submittedName>
</protein>
<dbReference type="Proteomes" id="UP000054742">
    <property type="component" value="Unassembled WGS sequence"/>
</dbReference>
<dbReference type="EMBL" id="LNXV01000029">
    <property type="protein sequence ID" value="KTC81417.1"/>
    <property type="molecule type" value="Genomic_DNA"/>
</dbReference>
<dbReference type="PATRIC" id="fig|29422.6.peg.2066"/>
<keyword evidence="2" id="KW-1185">Reference proteome</keyword>
<dbReference type="PANTHER" id="PTHR30298">
    <property type="entry name" value="H REPEAT-ASSOCIATED PREDICTED TRANSPOSASE"/>
    <property type="match status" value="1"/>
</dbReference>
<comment type="caution">
    <text evidence="1">The sequence shown here is derived from an EMBL/GenBank/DDBJ whole genome shotgun (WGS) entry which is preliminary data.</text>
</comment>
<reference evidence="1 2" key="1">
    <citation type="submission" date="2015-11" db="EMBL/GenBank/DDBJ databases">
        <title>Genomic analysis of 38 Legionella species identifies large and diverse effector repertoires.</title>
        <authorList>
            <person name="Burstein D."/>
            <person name="Amaro F."/>
            <person name="Zusman T."/>
            <person name="Lifshitz Z."/>
            <person name="Cohen O."/>
            <person name="Gilbert J.A."/>
            <person name="Pupko T."/>
            <person name="Shuman H.A."/>
            <person name="Segal G."/>
        </authorList>
    </citation>
    <scope>NUCLEOTIDE SEQUENCE [LARGE SCALE GENOMIC DNA]</scope>
    <source>
        <strain evidence="1 2">ATCC 43878</strain>
    </source>
</reference>
<dbReference type="InterPro" id="IPR051698">
    <property type="entry name" value="Transposase_11-like"/>
</dbReference>
<sequence length="88" mass="10203">MGCQKDIAEQIVKQKGDYLLALKGNQGNFHEEVASFLTCAKEANVKNLEHDFHEEIDTGHGRIETRRPYAVDFKKYKKHMPEGLKWKN</sequence>
<dbReference type="OrthoDB" id="8001376at2"/>
<dbReference type="NCBIfam" id="NF033564">
    <property type="entry name" value="transpos_ISAs1"/>
    <property type="match status" value="1"/>
</dbReference>
<proteinExistence type="predicted"/>
<dbReference type="PANTHER" id="PTHR30298:SF0">
    <property type="entry name" value="PROTEIN YBFL-RELATED"/>
    <property type="match status" value="1"/>
</dbReference>